<evidence type="ECO:0000256" key="1">
    <source>
        <dbReference type="SAM" id="Phobius"/>
    </source>
</evidence>
<feature type="transmembrane region" description="Helical" evidence="1">
    <location>
        <begin position="291"/>
        <end position="310"/>
    </location>
</feature>
<dbReference type="AlphaFoldDB" id="A0A1M7FTY6"/>
<dbReference type="InterPro" id="IPR050834">
    <property type="entry name" value="Glycosyltransf_2"/>
</dbReference>
<dbReference type="RefSeq" id="WP_079544563.1">
    <property type="nucleotide sequence ID" value="NZ_LT670844.1"/>
</dbReference>
<sequence>MTTSTIATVIPLYNKEPYIARAIASVLAQTRPVDEIIVVDDASTDGSLERIKAFQDSRIRVLRRTDPMQRGLPATRNLGIRSATSRWIALLDADDRWHEDYIEESNKLMAQAFDRIGFLFTGWESVSPNGVVTRDAYSVRCEGLGFRRLDLDSFVSAWLDLDACPVFPSGVVIRRDMLLDAGLFQERCRRGEDKDMWLRVLAITDALSSPRVCSSYYRDIPGAMNETISTNVRHCLCATLEEMISQASGARRHLLMRLFNQQVIEYARWVGGRERLSPDVYRGFFVSKNPLGYLLLLALSYLPVWLLKIVRQGMLWARDVIERPRSSR</sequence>
<dbReference type="Proteomes" id="UP000189935">
    <property type="component" value="Chromosome I"/>
</dbReference>
<dbReference type="PANTHER" id="PTHR43685">
    <property type="entry name" value="GLYCOSYLTRANSFERASE"/>
    <property type="match status" value="1"/>
</dbReference>
<keyword evidence="1" id="KW-1133">Transmembrane helix</keyword>
<dbReference type="EMBL" id="LT670844">
    <property type="protein sequence ID" value="SHM07531.1"/>
    <property type="molecule type" value="Genomic_DNA"/>
</dbReference>
<keyword evidence="1" id="KW-0472">Membrane</keyword>
<dbReference type="Pfam" id="PF00535">
    <property type="entry name" value="Glycos_transf_2"/>
    <property type="match status" value="1"/>
</dbReference>
<dbReference type="OrthoDB" id="9794124at2"/>
<organism evidence="3 4">
    <name type="scientific">Bradyrhizobium lablabi</name>
    <dbReference type="NCBI Taxonomy" id="722472"/>
    <lineage>
        <taxon>Bacteria</taxon>
        <taxon>Pseudomonadati</taxon>
        <taxon>Pseudomonadota</taxon>
        <taxon>Alphaproteobacteria</taxon>
        <taxon>Hyphomicrobiales</taxon>
        <taxon>Nitrobacteraceae</taxon>
        <taxon>Bradyrhizobium</taxon>
    </lineage>
</organism>
<dbReference type="InterPro" id="IPR029044">
    <property type="entry name" value="Nucleotide-diphossugar_trans"/>
</dbReference>
<dbReference type="InterPro" id="IPR001173">
    <property type="entry name" value="Glyco_trans_2-like"/>
</dbReference>
<proteinExistence type="predicted"/>
<keyword evidence="3" id="KW-0808">Transferase</keyword>
<dbReference type="GO" id="GO:0016740">
    <property type="term" value="F:transferase activity"/>
    <property type="evidence" value="ECO:0007669"/>
    <property type="project" value="UniProtKB-KW"/>
</dbReference>
<evidence type="ECO:0000313" key="4">
    <source>
        <dbReference type="Proteomes" id="UP000189935"/>
    </source>
</evidence>
<feature type="domain" description="Glycosyltransferase 2-like" evidence="2">
    <location>
        <begin position="9"/>
        <end position="105"/>
    </location>
</feature>
<evidence type="ECO:0000313" key="3">
    <source>
        <dbReference type="EMBL" id="SHM07531.1"/>
    </source>
</evidence>
<dbReference type="CDD" id="cd00761">
    <property type="entry name" value="Glyco_tranf_GTA_type"/>
    <property type="match status" value="1"/>
</dbReference>
<dbReference type="PANTHER" id="PTHR43685:SF2">
    <property type="entry name" value="GLYCOSYLTRANSFERASE 2-LIKE DOMAIN-CONTAINING PROTEIN"/>
    <property type="match status" value="1"/>
</dbReference>
<name>A0A1M7FTY6_9BRAD</name>
<gene>
    <name evidence="3" type="ORF">SAMN05444159_7604</name>
</gene>
<protein>
    <submittedName>
        <fullName evidence="3">Glycosyl transferase family 2</fullName>
    </submittedName>
</protein>
<keyword evidence="1" id="KW-0812">Transmembrane</keyword>
<dbReference type="Gene3D" id="3.90.550.10">
    <property type="entry name" value="Spore Coat Polysaccharide Biosynthesis Protein SpsA, Chain A"/>
    <property type="match status" value="1"/>
</dbReference>
<dbReference type="SUPFAM" id="SSF53448">
    <property type="entry name" value="Nucleotide-diphospho-sugar transferases"/>
    <property type="match status" value="1"/>
</dbReference>
<evidence type="ECO:0000259" key="2">
    <source>
        <dbReference type="Pfam" id="PF00535"/>
    </source>
</evidence>
<accession>A0A1M7FTY6</accession>
<reference evidence="3 4" key="1">
    <citation type="submission" date="2016-11" db="EMBL/GenBank/DDBJ databases">
        <authorList>
            <person name="Jaros S."/>
            <person name="Januszkiewicz K."/>
            <person name="Wedrychowicz H."/>
        </authorList>
    </citation>
    <scope>NUCLEOTIDE SEQUENCE [LARGE SCALE GENOMIC DNA]</scope>
    <source>
        <strain evidence="3 4">GAS499</strain>
    </source>
</reference>